<dbReference type="STRING" id="1121421.SAMN02745123_03115"/>
<dbReference type="EMBL" id="FRAR01000024">
    <property type="protein sequence ID" value="SHK78818.1"/>
    <property type="molecule type" value="Genomic_DNA"/>
</dbReference>
<dbReference type="OrthoDB" id="2961752at2"/>
<dbReference type="RefSeq" id="WP_072916192.1">
    <property type="nucleotide sequence ID" value="NZ_FRAR01000024.1"/>
</dbReference>
<reference evidence="2" key="1">
    <citation type="submission" date="2016-11" db="EMBL/GenBank/DDBJ databases">
        <authorList>
            <person name="Varghese N."/>
            <person name="Submissions S."/>
        </authorList>
    </citation>
    <scope>NUCLEOTIDE SEQUENCE [LARGE SCALE GENOMIC DNA]</scope>
    <source>
        <strain evidence="2">DSM 10349</strain>
    </source>
</reference>
<organism evidence="1 2">
    <name type="scientific">Desulforamulus aeronauticus DSM 10349</name>
    <dbReference type="NCBI Taxonomy" id="1121421"/>
    <lineage>
        <taxon>Bacteria</taxon>
        <taxon>Bacillati</taxon>
        <taxon>Bacillota</taxon>
        <taxon>Clostridia</taxon>
        <taxon>Eubacteriales</taxon>
        <taxon>Peptococcaceae</taxon>
        <taxon>Desulforamulus</taxon>
    </lineage>
</organism>
<sequence length="319" mass="37123">MSSTTILLLSDEISNLECVIEQVLSIRVEEELKKVPVNVLYKLQGNDRFLISEWRQFEDYSNDICKLTMPDGADIRILIREAYVETSRQLKNMFDKEGHLLPKVERIITENIRTVFFEVNKKVYAILYTTYSTSIKKIKQRLFNEDLQIEANNIDYSINGELFYWLLYIYEEKNRLIAERFEIEAIAGFLGNIADENHKIKGESVDTPSLLVTKAFVSKYHPFRALDVMLKYDDYRLNFAFNDLGECSLNSGCRIPNSTYDKEISSAIIIYAFIIPLLDKLFKNDKDWSSQKKKDFAKNVGIEVIKEIATFHGINLKDI</sequence>
<name>A0A1M6VBI4_9FIRM</name>
<evidence type="ECO:0000313" key="1">
    <source>
        <dbReference type="EMBL" id="SHK78818.1"/>
    </source>
</evidence>
<proteinExistence type="predicted"/>
<gene>
    <name evidence="1" type="ORF">SAMN02745123_03115</name>
</gene>
<dbReference type="Proteomes" id="UP000183997">
    <property type="component" value="Unassembled WGS sequence"/>
</dbReference>
<accession>A0A1M6VBI4</accession>
<evidence type="ECO:0000313" key="2">
    <source>
        <dbReference type="Proteomes" id="UP000183997"/>
    </source>
</evidence>
<protein>
    <submittedName>
        <fullName evidence="1">Uncharacterized protein</fullName>
    </submittedName>
</protein>
<dbReference type="AlphaFoldDB" id="A0A1M6VBI4"/>
<keyword evidence="2" id="KW-1185">Reference proteome</keyword>